<dbReference type="AlphaFoldDB" id="A0A9D4Q7G3"/>
<dbReference type="InterPro" id="IPR052976">
    <property type="entry name" value="Scoloptoxin-like"/>
</dbReference>
<dbReference type="InterPro" id="IPR036508">
    <property type="entry name" value="Chitin-bd_dom_sf"/>
</dbReference>
<feature type="domain" description="Chitin-binding type-2" evidence="2">
    <location>
        <begin position="50"/>
        <end position="115"/>
    </location>
</feature>
<evidence type="ECO:0000256" key="1">
    <source>
        <dbReference type="SAM" id="SignalP"/>
    </source>
</evidence>
<dbReference type="SUPFAM" id="SSF57625">
    <property type="entry name" value="Invertebrate chitin-binding proteins"/>
    <property type="match status" value="1"/>
</dbReference>
<dbReference type="OrthoDB" id="6407151at2759"/>
<dbReference type="VEuPathDB" id="VectorBase:RSAN_038975"/>
<evidence type="ECO:0000313" key="3">
    <source>
        <dbReference type="EMBL" id="KAH7969759.1"/>
    </source>
</evidence>
<dbReference type="InterPro" id="IPR002557">
    <property type="entry name" value="Chitin-bd_dom"/>
</dbReference>
<protein>
    <recommendedName>
        <fullName evidence="2">Chitin-binding type-2 domain-containing protein</fullName>
    </recommendedName>
</protein>
<gene>
    <name evidence="3" type="ORF">HPB52_021727</name>
</gene>
<name>A0A9D4Q7G3_RHISA</name>
<dbReference type="SMART" id="SM00494">
    <property type="entry name" value="ChtBD2"/>
    <property type="match status" value="1"/>
</dbReference>
<reference evidence="3" key="1">
    <citation type="journal article" date="2020" name="Cell">
        <title>Large-Scale Comparative Analyses of Tick Genomes Elucidate Their Genetic Diversity and Vector Capacities.</title>
        <authorList>
            <consortium name="Tick Genome and Microbiome Consortium (TIGMIC)"/>
            <person name="Jia N."/>
            <person name="Wang J."/>
            <person name="Shi W."/>
            <person name="Du L."/>
            <person name="Sun Y."/>
            <person name="Zhan W."/>
            <person name="Jiang J.F."/>
            <person name="Wang Q."/>
            <person name="Zhang B."/>
            <person name="Ji P."/>
            <person name="Bell-Sakyi L."/>
            <person name="Cui X.M."/>
            <person name="Yuan T.T."/>
            <person name="Jiang B.G."/>
            <person name="Yang W.F."/>
            <person name="Lam T.T."/>
            <person name="Chang Q.C."/>
            <person name="Ding S.J."/>
            <person name="Wang X.J."/>
            <person name="Zhu J.G."/>
            <person name="Ruan X.D."/>
            <person name="Zhao L."/>
            <person name="Wei J.T."/>
            <person name="Ye R.Z."/>
            <person name="Que T.C."/>
            <person name="Du C.H."/>
            <person name="Zhou Y.H."/>
            <person name="Cheng J.X."/>
            <person name="Dai P.F."/>
            <person name="Guo W.B."/>
            <person name="Han X.H."/>
            <person name="Huang E.J."/>
            <person name="Li L.F."/>
            <person name="Wei W."/>
            <person name="Gao Y.C."/>
            <person name="Liu J.Z."/>
            <person name="Shao H.Z."/>
            <person name="Wang X."/>
            <person name="Wang C.C."/>
            <person name="Yang T.C."/>
            <person name="Huo Q.B."/>
            <person name="Li W."/>
            <person name="Chen H.Y."/>
            <person name="Chen S.E."/>
            <person name="Zhou L.G."/>
            <person name="Ni X.B."/>
            <person name="Tian J.H."/>
            <person name="Sheng Y."/>
            <person name="Liu T."/>
            <person name="Pan Y.S."/>
            <person name="Xia L.Y."/>
            <person name="Li J."/>
            <person name="Zhao F."/>
            <person name="Cao W.C."/>
        </authorList>
    </citation>
    <scope>NUCLEOTIDE SEQUENCE</scope>
    <source>
        <strain evidence="3">Rsan-2018</strain>
    </source>
</reference>
<comment type="caution">
    <text evidence="3">The sequence shown here is derived from an EMBL/GenBank/DDBJ whole genome shotgun (WGS) entry which is preliminary data.</text>
</comment>
<reference evidence="3" key="2">
    <citation type="submission" date="2021-09" db="EMBL/GenBank/DDBJ databases">
        <authorList>
            <person name="Jia N."/>
            <person name="Wang J."/>
            <person name="Shi W."/>
            <person name="Du L."/>
            <person name="Sun Y."/>
            <person name="Zhan W."/>
            <person name="Jiang J."/>
            <person name="Wang Q."/>
            <person name="Zhang B."/>
            <person name="Ji P."/>
            <person name="Sakyi L.B."/>
            <person name="Cui X."/>
            <person name="Yuan T."/>
            <person name="Jiang B."/>
            <person name="Yang W."/>
            <person name="Lam T.T.-Y."/>
            <person name="Chang Q."/>
            <person name="Ding S."/>
            <person name="Wang X."/>
            <person name="Zhu J."/>
            <person name="Ruan X."/>
            <person name="Zhao L."/>
            <person name="Wei J."/>
            <person name="Que T."/>
            <person name="Du C."/>
            <person name="Cheng J."/>
            <person name="Dai P."/>
            <person name="Han X."/>
            <person name="Huang E."/>
            <person name="Gao Y."/>
            <person name="Liu J."/>
            <person name="Shao H."/>
            <person name="Ye R."/>
            <person name="Li L."/>
            <person name="Wei W."/>
            <person name="Wang X."/>
            <person name="Wang C."/>
            <person name="Huo Q."/>
            <person name="Li W."/>
            <person name="Guo W."/>
            <person name="Chen H."/>
            <person name="Chen S."/>
            <person name="Zhou L."/>
            <person name="Zhou L."/>
            <person name="Ni X."/>
            <person name="Tian J."/>
            <person name="Zhou Y."/>
            <person name="Sheng Y."/>
            <person name="Liu T."/>
            <person name="Pan Y."/>
            <person name="Xia L."/>
            <person name="Li J."/>
            <person name="Zhao F."/>
            <person name="Cao W."/>
        </authorList>
    </citation>
    <scope>NUCLEOTIDE SEQUENCE</scope>
    <source>
        <strain evidence="3">Rsan-2018</strain>
        <tissue evidence="3">Larvae</tissue>
    </source>
</reference>
<dbReference type="OMA" id="DQANGCK"/>
<feature type="signal peptide" evidence="1">
    <location>
        <begin position="1"/>
        <end position="20"/>
    </location>
</feature>
<dbReference type="GO" id="GO:0008061">
    <property type="term" value="F:chitin binding"/>
    <property type="evidence" value="ECO:0007669"/>
    <property type="project" value="InterPro"/>
</dbReference>
<evidence type="ECO:0000313" key="4">
    <source>
        <dbReference type="Proteomes" id="UP000821837"/>
    </source>
</evidence>
<keyword evidence="4" id="KW-1185">Reference proteome</keyword>
<sequence length="148" mass="16428">MASVSWQVALVAAVLTISMATTPARKRSKREAYELPAGSELLLYAPLSTNFRCPGEGYYADIQNNCQVYHVCHQVTRPDGSADTQQYTFLCGNQTMFDQLSLTCTFPEDAVPCASAQDFFYVNNYIGVENAPFLTDDDVRRADAYKQG</sequence>
<dbReference type="PROSITE" id="PS50940">
    <property type="entry name" value="CHIT_BIND_II"/>
    <property type="match status" value="1"/>
</dbReference>
<dbReference type="Gene3D" id="2.170.140.10">
    <property type="entry name" value="Chitin binding domain"/>
    <property type="match status" value="1"/>
</dbReference>
<accession>A0A9D4Q7G3</accession>
<feature type="chain" id="PRO_5039460015" description="Chitin-binding type-2 domain-containing protein" evidence="1">
    <location>
        <begin position="21"/>
        <end position="148"/>
    </location>
</feature>
<dbReference type="Proteomes" id="UP000821837">
    <property type="component" value="Unassembled WGS sequence"/>
</dbReference>
<dbReference type="Pfam" id="PF01607">
    <property type="entry name" value="CBM_14"/>
    <property type="match status" value="1"/>
</dbReference>
<keyword evidence="1" id="KW-0732">Signal</keyword>
<dbReference type="PANTHER" id="PTHR22933:SF43">
    <property type="entry name" value="LP10131P"/>
    <property type="match status" value="1"/>
</dbReference>
<dbReference type="GO" id="GO:0005576">
    <property type="term" value="C:extracellular region"/>
    <property type="evidence" value="ECO:0007669"/>
    <property type="project" value="InterPro"/>
</dbReference>
<dbReference type="EMBL" id="JABSTV010001248">
    <property type="protein sequence ID" value="KAH7969759.1"/>
    <property type="molecule type" value="Genomic_DNA"/>
</dbReference>
<evidence type="ECO:0000259" key="2">
    <source>
        <dbReference type="PROSITE" id="PS50940"/>
    </source>
</evidence>
<dbReference type="PANTHER" id="PTHR22933">
    <property type="entry name" value="FI18007P1-RELATED"/>
    <property type="match status" value="1"/>
</dbReference>
<proteinExistence type="predicted"/>
<organism evidence="3 4">
    <name type="scientific">Rhipicephalus sanguineus</name>
    <name type="common">Brown dog tick</name>
    <name type="synonym">Ixodes sanguineus</name>
    <dbReference type="NCBI Taxonomy" id="34632"/>
    <lineage>
        <taxon>Eukaryota</taxon>
        <taxon>Metazoa</taxon>
        <taxon>Ecdysozoa</taxon>
        <taxon>Arthropoda</taxon>
        <taxon>Chelicerata</taxon>
        <taxon>Arachnida</taxon>
        <taxon>Acari</taxon>
        <taxon>Parasitiformes</taxon>
        <taxon>Ixodida</taxon>
        <taxon>Ixodoidea</taxon>
        <taxon>Ixodidae</taxon>
        <taxon>Rhipicephalinae</taxon>
        <taxon>Rhipicephalus</taxon>
        <taxon>Rhipicephalus</taxon>
    </lineage>
</organism>